<proteinExistence type="predicted"/>
<dbReference type="Gene3D" id="2.50.20.10">
    <property type="entry name" value="Lipoprotein localisation LolA/LolB/LppX"/>
    <property type="match status" value="1"/>
</dbReference>
<protein>
    <submittedName>
        <fullName evidence="3">Outer membrane lipoprotein carrier protein LolA</fullName>
    </submittedName>
</protein>
<comment type="caution">
    <text evidence="3">The sequence shown here is derived from an EMBL/GenBank/DDBJ whole genome shotgun (WGS) entry which is preliminary data.</text>
</comment>
<keyword evidence="3" id="KW-0449">Lipoprotein</keyword>
<reference evidence="3 4" key="1">
    <citation type="submission" date="2022-06" db="EMBL/GenBank/DDBJ databases">
        <title>Whole-genome of Asaia lannensis strain LMG 27011T.</title>
        <authorList>
            <person name="Sombolestani A."/>
        </authorList>
    </citation>
    <scope>NUCLEOTIDE SEQUENCE [LARGE SCALE GENOMIC DNA]</scope>
    <source>
        <strain evidence="3 4">NBRC 102526</strain>
    </source>
</reference>
<accession>A0ABT1CFC6</accession>
<dbReference type="RefSeq" id="WP_252848941.1">
    <property type="nucleotide sequence ID" value="NZ_BAPW01000023.1"/>
</dbReference>
<dbReference type="Pfam" id="PF03548">
    <property type="entry name" value="LolA"/>
    <property type="match status" value="1"/>
</dbReference>
<evidence type="ECO:0000256" key="2">
    <source>
        <dbReference type="SAM" id="SignalP"/>
    </source>
</evidence>
<feature type="signal peptide" evidence="2">
    <location>
        <begin position="1"/>
        <end position="31"/>
    </location>
</feature>
<dbReference type="CDD" id="cd16325">
    <property type="entry name" value="LolA"/>
    <property type="match status" value="1"/>
</dbReference>
<dbReference type="PROSITE" id="PS51257">
    <property type="entry name" value="PROKAR_LIPOPROTEIN"/>
    <property type="match status" value="1"/>
</dbReference>
<evidence type="ECO:0000313" key="3">
    <source>
        <dbReference type="EMBL" id="MCO6159547.1"/>
    </source>
</evidence>
<feature type="chain" id="PRO_5046939535" evidence="2">
    <location>
        <begin position="32"/>
        <end position="206"/>
    </location>
</feature>
<name>A0ABT1CFC6_9PROT</name>
<sequence length="206" mass="21544">MSAASKNLALRRRGFAALAVCSLGAMLGGCAVSGLDGLTAQQKAEAHRVEAYLNTPGQLSGTFVQNGPQQNGGAGHFTYEPGALALDYIAPHAMTLRAKGTHLVLNDSQSGAVTRVSLSRNPLGLLLHTPVRFDGAIRVTDIRTAPGASQISLAQADNPSQGLLTLRFLDQNDRLQLSSLDGVDARGNHVIIQFSDVSAHGIAPKN</sequence>
<dbReference type="EMBL" id="JAMXQU010000003">
    <property type="protein sequence ID" value="MCO6159547.1"/>
    <property type="molecule type" value="Genomic_DNA"/>
</dbReference>
<dbReference type="InterPro" id="IPR004564">
    <property type="entry name" value="OM_lipoprot_carrier_LolA-like"/>
</dbReference>
<gene>
    <name evidence="3" type="ORF">NF685_05815</name>
</gene>
<dbReference type="InterPro" id="IPR029046">
    <property type="entry name" value="LolA/LolB/LppX"/>
</dbReference>
<organism evidence="3 4">
    <name type="scientific">Asaia lannensis NBRC 102526</name>
    <dbReference type="NCBI Taxonomy" id="1307926"/>
    <lineage>
        <taxon>Bacteria</taxon>
        <taxon>Pseudomonadati</taxon>
        <taxon>Pseudomonadota</taxon>
        <taxon>Alphaproteobacteria</taxon>
        <taxon>Acetobacterales</taxon>
        <taxon>Acetobacteraceae</taxon>
        <taxon>Asaia</taxon>
    </lineage>
</organism>
<dbReference type="SUPFAM" id="SSF89392">
    <property type="entry name" value="Prokaryotic lipoproteins and lipoprotein localization factors"/>
    <property type="match status" value="1"/>
</dbReference>
<evidence type="ECO:0000256" key="1">
    <source>
        <dbReference type="ARBA" id="ARBA00022729"/>
    </source>
</evidence>
<keyword evidence="1 2" id="KW-0732">Signal</keyword>
<keyword evidence="4" id="KW-1185">Reference proteome</keyword>
<dbReference type="Proteomes" id="UP001523401">
    <property type="component" value="Unassembled WGS sequence"/>
</dbReference>
<evidence type="ECO:0000313" key="4">
    <source>
        <dbReference type="Proteomes" id="UP001523401"/>
    </source>
</evidence>